<dbReference type="PANTHER" id="PTHR43581:SF4">
    <property type="entry name" value="ATP_GTP PHOSPHATASE"/>
    <property type="match status" value="1"/>
</dbReference>
<accession>A0A699Q3X8</accession>
<dbReference type="AlphaFoldDB" id="A0A699Q3X8"/>
<evidence type="ECO:0000259" key="1">
    <source>
        <dbReference type="Pfam" id="PF13175"/>
    </source>
</evidence>
<dbReference type="EMBL" id="BKCJ010985545">
    <property type="protein sequence ID" value="GFC60465.1"/>
    <property type="molecule type" value="Genomic_DNA"/>
</dbReference>
<dbReference type="InterPro" id="IPR041685">
    <property type="entry name" value="AAA_GajA/Old/RecF-like"/>
</dbReference>
<comment type="caution">
    <text evidence="2">The sequence shown here is derived from an EMBL/GenBank/DDBJ whole genome shotgun (WGS) entry which is preliminary data.</text>
</comment>
<sequence>RDYPPLRDAKVDFKPGLNIIIGKNGAGKTRFLTVLHELADLHEQKEHFGAAGCNIVFGGVLSGKADAEVEFIEEKSSGDKRDRQANNGVIIDSYFMPQKAQVKLLLQANTFTNNEQYYVESPERLNYLLASYAPLLIRHGTPATGLPILDESAEIMLEKRSVTVELKNGTKRIDDLNSQFVKTIFRTLFRLVRLGFTVIQGAPVPPMTANAVRHQLWRLMAVYTERLAHYLSLYSPIQAVRCAEYFQVYYQEMQDHYSIKGLVLEYQVNGQWLSFSLLSDGTKRLVYILAEILAPYEVALVKETDEITVYDKKKIILLEEP</sequence>
<name>A0A699Q3X8_TANCI</name>
<feature type="non-terminal residue" evidence="2">
    <location>
        <position position="321"/>
    </location>
</feature>
<dbReference type="PANTHER" id="PTHR43581">
    <property type="entry name" value="ATP/GTP PHOSPHATASE"/>
    <property type="match status" value="1"/>
</dbReference>
<feature type="non-terminal residue" evidence="2">
    <location>
        <position position="1"/>
    </location>
</feature>
<evidence type="ECO:0000313" key="2">
    <source>
        <dbReference type="EMBL" id="GFC60465.1"/>
    </source>
</evidence>
<dbReference type="Pfam" id="PF13175">
    <property type="entry name" value="AAA_15"/>
    <property type="match status" value="1"/>
</dbReference>
<dbReference type="InterPro" id="IPR027417">
    <property type="entry name" value="P-loop_NTPase"/>
</dbReference>
<protein>
    <recommendedName>
        <fullName evidence="1">Endonuclease GajA/Old nuclease/RecF-like AAA domain-containing protein</fullName>
    </recommendedName>
</protein>
<gene>
    <name evidence="2" type="ORF">Tci_832435</name>
</gene>
<dbReference type="SUPFAM" id="SSF52540">
    <property type="entry name" value="P-loop containing nucleoside triphosphate hydrolases"/>
    <property type="match status" value="1"/>
</dbReference>
<dbReference type="Gene3D" id="3.40.50.300">
    <property type="entry name" value="P-loop containing nucleotide triphosphate hydrolases"/>
    <property type="match status" value="1"/>
</dbReference>
<dbReference type="InterPro" id="IPR051396">
    <property type="entry name" value="Bact_Antivir_Def_Nuclease"/>
</dbReference>
<reference evidence="2" key="1">
    <citation type="journal article" date="2019" name="Sci. Rep.">
        <title>Draft genome of Tanacetum cinerariifolium, the natural source of mosquito coil.</title>
        <authorList>
            <person name="Yamashiro T."/>
            <person name="Shiraishi A."/>
            <person name="Satake H."/>
            <person name="Nakayama K."/>
        </authorList>
    </citation>
    <scope>NUCLEOTIDE SEQUENCE</scope>
</reference>
<proteinExistence type="predicted"/>
<organism evidence="2">
    <name type="scientific">Tanacetum cinerariifolium</name>
    <name type="common">Dalmatian daisy</name>
    <name type="synonym">Chrysanthemum cinerariifolium</name>
    <dbReference type="NCBI Taxonomy" id="118510"/>
    <lineage>
        <taxon>Eukaryota</taxon>
        <taxon>Viridiplantae</taxon>
        <taxon>Streptophyta</taxon>
        <taxon>Embryophyta</taxon>
        <taxon>Tracheophyta</taxon>
        <taxon>Spermatophyta</taxon>
        <taxon>Magnoliopsida</taxon>
        <taxon>eudicotyledons</taxon>
        <taxon>Gunneridae</taxon>
        <taxon>Pentapetalae</taxon>
        <taxon>asterids</taxon>
        <taxon>campanulids</taxon>
        <taxon>Asterales</taxon>
        <taxon>Asteraceae</taxon>
        <taxon>Asteroideae</taxon>
        <taxon>Anthemideae</taxon>
        <taxon>Anthemidinae</taxon>
        <taxon>Tanacetum</taxon>
    </lineage>
</organism>
<feature type="domain" description="Endonuclease GajA/Old nuclease/RecF-like AAA" evidence="1">
    <location>
        <begin position="5"/>
        <end position="118"/>
    </location>
</feature>